<evidence type="ECO:0000256" key="5">
    <source>
        <dbReference type="ARBA" id="ARBA00022781"/>
    </source>
</evidence>
<organism evidence="17 18">
    <name type="scientific">Ruegeria marina</name>
    <dbReference type="NCBI Taxonomy" id="639004"/>
    <lineage>
        <taxon>Bacteria</taxon>
        <taxon>Pseudomonadati</taxon>
        <taxon>Pseudomonadota</taxon>
        <taxon>Alphaproteobacteria</taxon>
        <taxon>Rhodobacterales</taxon>
        <taxon>Roseobacteraceae</taxon>
        <taxon>Ruegeria</taxon>
    </lineage>
</organism>
<comment type="function">
    <text evidence="11">Component of the F(0) channel, it forms part of the peripheral stalk, linking F(1) to F(0). The b'-subunit is a diverged and duplicated form of b found in plants and photosynthetic bacteria.</text>
</comment>
<evidence type="ECO:0000256" key="8">
    <source>
        <dbReference type="ARBA" id="ARBA00023136"/>
    </source>
</evidence>
<evidence type="ECO:0000256" key="13">
    <source>
        <dbReference type="HAMAP-Rule" id="MF_01398"/>
    </source>
</evidence>
<comment type="function">
    <text evidence="10 13">F(1)F(0) ATP synthase produces ATP from ADP in the presence of a proton or sodium gradient. F-type ATPases consist of two structural domains, F(1) containing the extramembraneous catalytic core and F(0) containing the membrane proton channel, linked together by a central stalk and a peripheral stalk. During catalysis, ATP synthesis in the catalytic domain of F(1) is coupled via a rotary mechanism of the central stalk subunits to proton translocation.</text>
</comment>
<keyword evidence="2 13" id="KW-0813">Transport</keyword>
<evidence type="ECO:0000256" key="1">
    <source>
        <dbReference type="ARBA" id="ARBA00005513"/>
    </source>
</evidence>
<dbReference type="PANTHER" id="PTHR33445">
    <property type="entry name" value="ATP SYNTHASE SUBUNIT B', CHLOROPLASTIC"/>
    <property type="match status" value="1"/>
</dbReference>
<evidence type="ECO:0000256" key="2">
    <source>
        <dbReference type="ARBA" id="ARBA00022448"/>
    </source>
</evidence>
<dbReference type="AlphaFoldDB" id="A0A1G7BEY5"/>
<dbReference type="CDD" id="cd06503">
    <property type="entry name" value="ATP-synt_Fo_b"/>
    <property type="match status" value="1"/>
</dbReference>
<dbReference type="GO" id="GO:0012505">
    <property type="term" value="C:endomembrane system"/>
    <property type="evidence" value="ECO:0007669"/>
    <property type="project" value="UniProtKB-SubCell"/>
</dbReference>
<evidence type="ECO:0000256" key="10">
    <source>
        <dbReference type="ARBA" id="ARBA00025198"/>
    </source>
</evidence>
<dbReference type="Proteomes" id="UP000199628">
    <property type="component" value="Unassembled WGS sequence"/>
</dbReference>
<keyword evidence="4 13" id="KW-0812">Transmembrane</keyword>
<reference evidence="18" key="1">
    <citation type="submission" date="2016-10" db="EMBL/GenBank/DDBJ databases">
        <authorList>
            <person name="Varghese N."/>
            <person name="Submissions S."/>
        </authorList>
    </citation>
    <scope>NUCLEOTIDE SEQUENCE [LARGE SCALE GENOMIC DNA]</scope>
    <source>
        <strain evidence="18">CGMCC 1.9108</strain>
    </source>
</reference>
<gene>
    <name evidence="13" type="primary">atpF</name>
    <name evidence="17" type="ORF">SAMN04488239_11674</name>
</gene>
<feature type="signal peptide" evidence="16">
    <location>
        <begin position="1"/>
        <end position="19"/>
    </location>
</feature>
<evidence type="ECO:0000256" key="3">
    <source>
        <dbReference type="ARBA" id="ARBA00022547"/>
    </source>
</evidence>
<keyword evidence="13" id="KW-1003">Cell membrane</keyword>
<keyword evidence="9 13" id="KW-0066">ATP synthesis</keyword>
<accession>A0A1G7BEY5</accession>
<keyword evidence="6 13" id="KW-1133">Transmembrane helix</keyword>
<dbReference type="Pfam" id="PF00430">
    <property type="entry name" value="ATP-synt_B"/>
    <property type="match status" value="1"/>
</dbReference>
<dbReference type="OrthoDB" id="8479836at2"/>
<dbReference type="HAMAP" id="MF_01398">
    <property type="entry name" value="ATP_synth_b_bprime"/>
    <property type="match status" value="1"/>
</dbReference>
<evidence type="ECO:0000256" key="9">
    <source>
        <dbReference type="ARBA" id="ARBA00023310"/>
    </source>
</evidence>
<feature type="transmembrane region" description="Helical" evidence="13">
    <location>
        <begin position="29"/>
        <end position="48"/>
    </location>
</feature>
<evidence type="ECO:0000313" key="17">
    <source>
        <dbReference type="EMBL" id="SDE25641.1"/>
    </source>
</evidence>
<keyword evidence="18" id="KW-1185">Reference proteome</keyword>
<dbReference type="GO" id="GO:0046933">
    <property type="term" value="F:proton-transporting ATP synthase activity, rotational mechanism"/>
    <property type="evidence" value="ECO:0007669"/>
    <property type="project" value="UniProtKB-UniRule"/>
</dbReference>
<protein>
    <recommendedName>
        <fullName evidence="13">ATP synthase subunit b</fullName>
    </recommendedName>
    <alternativeName>
        <fullName evidence="13">ATP synthase F(0) sector subunit b</fullName>
    </alternativeName>
    <alternativeName>
        <fullName evidence="13">ATPase subunit I</fullName>
    </alternativeName>
    <alternativeName>
        <fullName evidence="13">F-type ATPase subunit b</fullName>
        <shortName evidence="13">F-ATPase subunit b</shortName>
    </alternativeName>
</protein>
<dbReference type="PANTHER" id="PTHR33445:SF1">
    <property type="entry name" value="ATP SYNTHASE SUBUNIT B"/>
    <property type="match status" value="1"/>
</dbReference>
<evidence type="ECO:0000313" key="18">
    <source>
        <dbReference type="Proteomes" id="UP000199628"/>
    </source>
</evidence>
<comment type="subcellular location">
    <subcellularLocation>
        <location evidence="13">Cell membrane</location>
        <topology evidence="13">Single-pass membrane protein</topology>
    </subcellularLocation>
    <subcellularLocation>
        <location evidence="12">Endomembrane system</location>
        <topology evidence="12">Single-pass membrane protein</topology>
    </subcellularLocation>
</comment>
<name>A0A1G7BEY5_9RHOB</name>
<dbReference type="NCBIfam" id="NF009989">
    <property type="entry name" value="PRK13455.1"/>
    <property type="match status" value="1"/>
</dbReference>
<dbReference type="EMBL" id="FMZV01000016">
    <property type="protein sequence ID" value="SDE25641.1"/>
    <property type="molecule type" value="Genomic_DNA"/>
</dbReference>
<evidence type="ECO:0000256" key="7">
    <source>
        <dbReference type="ARBA" id="ARBA00023065"/>
    </source>
</evidence>
<evidence type="ECO:0000256" key="6">
    <source>
        <dbReference type="ARBA" id="ARBA00022989"/>
    </source>
</evidence>
<dbReference type="RefSeq" id="WP_093035512.1">
    <property type="nucleotide sequence ID" value="NZ_FMZV01000016.1"/>
</dbReference>
<dbReference type="STRING" id="639004.SAMN04488239_11674"/>
<evidence type="ECO:0000256" key="12">
    <source>
        <dbReference type="ARBA" id="ARBA00037847"/>
    </source>
</evidence>
<proteinExistence type="inferred from homology"/>
<keyword evidence="16" id="KW-0732">Signal</keyword>
<comment type="similarity">
    <text evidence="1 13 14">Belongs to the ATPase B chain family.</text>
</comment>
<feature type="coiled-coil region" evidence="15">
    <location>
        <begin position="62"/>
        <end position="125"/>
    </location>
</feature>
<evidence type="ECO:0000256" key="16">
    <source>
        <dbReference type="SAM" id="SignalP"/>
    </source>
</evidence>
<keyword evidence="5 13" id="KW-0375">Hydrogen ion transport</keyword>
<keyword evidence="15" id="KW-0175">Coiled coil</keyword>
<keyword evidence="7 13" id="KW-0406">Ion transport</keyword>
<evidence type="ECO:0000256" key="14">
    <source>
        <dbReference type="RuleBase" id="RU003848"/>
    </source>
</evidence>
<feature type="chain" id="PRO_5011477861" description="ATP synthase subunit b" evidence="16">
    <location>
        <begin position="20"/>
        <end position="186"/>
    </location>
</feature>
<comment type="subunit">
    <text evidence="13">F-type ATPases have 2 components, F(1) - the catalytic core - and F(0) - the membrane proton channel. F(1) has five subunits: alpha(3), beta(3), gamma(1), delta(1), epsilon(1). F(0) has three main subunits: a(1), b(2) and c(10-14). The alpha and beta chains form an alternating ring which encloses part of the gamma chain. F(1) is attached to F(0) by a central stalk formed by the gamma and epsilon chains, while a peripheral stalk is formed by the delta and b chains.</text>
</comment>
<dbReference type="InterPro" id="IPR050059">
    <property type="entry name" value="ATP_synthase_B_chain"/>
</dbReference>
<keyword evidence="8 13" id="KW-0472">Membrane</keyword>
<dbReference type="GO" id="GO:0045259">
    <property type="term" value="C:proton-transporting ATP synthase complex"/>
    <property type="evidence" value="ECO:0007669"/>
    <property type="project" value="UniProtKB-KW"/>
</dbReference>
<sequence>MRNILAFVLTAGFASPALAASGPFFSLKNTDFVVTIAFLVFVAVLFYFKVPSMIGGALDKRAEGIKSDLEEARKLREEAQALLASYERKQKEVQGQASAIVAAAKEEATRAAEQAKVDLESSIARRLAAAQDQIASAEAAAIRDVRDRAIAVAVAAAGDVIAKQMTAAEANKLIESSIADVDAKLH</sequence>
<dbReference type="InterPro" id="IPR002146">
    <property type="entry name" value="ATP_synth_b/b'su_bac/chlpt"/>
</dbReference>
<evidence type="ECO:0000256" key="4">
    <source>
        <dbReference type="ARBA" id="ARBA00022692"/>
    </source>
</evidence>
<evidence type="ECO:0000256" key="11">
    <source>
        <dbReference type="ARBA" id="ARBA00025614"/>
    </source>
</evidence>
<dbReference type="GO" id="GO:0046961">
    <property type="term" value="F:proton-transporting ATPase activity, rotational mechanism"/>
    <property type="evidence" value="ECO:0007669"/>
    <property type="project" value="TreeGrafter"/>
</dbReference>
<keyword evidence="3 13" id="KW-0138">CF(0)</keyword>
<dbReference type="GO" id="GO:0005886">
    <property type="term" value="C:plasma membrane"/>
    <property type="evidence" value="ECO:0007669"/>
    <property type="project" value="UniProtKB-SubCell"/>
</dbReference>
<evidence type="ECO:0000256" key="15">
    <source>
        <dbReference type="SAM" id="Coils"/>
    </source>
</evidence>